<dbReference type="Proteomes" id="UP000189705">
    <property type="component" value="Unplaced"/>
</dbReference>
<evidence type="ECO:0000313" key="4">
    <source>
        <dbReference type="RefSeq" id="XP_014376630.2"/>
    </source>
</evidence>
<evidence type="ECO:0000259" key="2">
    <source>
        <dbReference type="Pfam" id="PF21047"/>
    </source>
</evidence>
<feature type="region of interest" description="Disordered" evidence="1">
    <location>
        <begin position="262"/>
        <end position="294"/>
    </location>
</feature>
<sequence length="294" mass="33045">MCLDPFLQSRLLRAAASKTFGAIGRNNISNLVMQRMHMGNLEGLLWCLLSSAPSLDRLNFLWEQFTFWMEAVDAQHRALGMRASTTLMSFAALLLPHFEGSPDVPEVGDMAARLSLSIGDPEETIGCDAMESLYWLTRILLHQRGQDMRGADEMFGECPLEPSQVQCYRDLARVGEVLRKILSEEQNRSFLQRTILAIHHGRMHVKTPALVFLYAILGETSLLIGDKEEEVPGRIMRKLVLMKCCHEPPKELQGHSLLLRPPLLSSLQQPPGPPAERAPNHQEHESPSMSDDDI</sequence>
<dbReference type="InParanoid" id="A0A1U8DHD0"/>
<accession>A0A1U8DHD0</accession>
<reference evidence="4" key="1">
    <citation type="submission" date="2025-08" db="UniProtKB">
        <authorList>
            <consortium name="RefSeq"/>
        </authorList>
    </citation>
    <scope>IDENTIFICATION</scope>
</reference>
<organism evidence="3 4">
    <name type="scientific">Alligator sinensis</name>
    <name type="common">Chinese alligator</name>
    <dbReference type="NCBI Taxonomy" id="38654"/>
    <lineage>
        <taxon>Eukaryota</taxon>
        <taxon>Metazoa</taxon>
        <taxon>Chordata</taxon>
        <taxon>Craniata</taxon>
        <taxon>Vertebrata</taxon>
        <taxon>Euteleostomi</taxon>
        <taxon>Archelosauria</taxon>
        <taxon>Archosauria</taxon>
        <taxon>Crocodylia</taxon>
        <taxon>Alligatoridae</taxon>
        <taxon>Alligatorinae</taxon>
        <taxon>Alligator</taxon>
    </lineage>
</organism>
<evidence type="ECO:0000313" key="3">
    <source>
        <dbReference type="Proteomes" id="UP000189705"/>
    </source>
</evidence>
<dbReference type="AlphaFoldDB" id="A0A1U8DHD0"/>
<feature type="domain" description="Maestro-like HEAT-repeats" evidence="2">
    <location>
        <begin position="77"/>
        <end position="224"/>
    </location>
</feature>
<dbReference type="GeneID" id="102381649"/>
<keyword evidence="3" id="KW-1185">Reference proteome</keyword>
<dbReference type="InterPro" id="IPR048465">
    <property type="entry name" value="Maestro-like_HEAT"/>
</dbReference>
<dbReference type="Pfam" id="PF21047">
    <property type="entry name" value="HEAT_Maestro"/>
    <property type="match status" value="1"/>
</dbReference>
<dbReference type="KEGG" id="asn:102381649"/>
<gene>
    <name evidence="4" type="primary">LOC102381649</name>
</gene>
<evidence type="ECO:0000256" key="1">
    <source>
        <dbReference type="SAM" id="MobiDB-lite"/>
    </source>
</evidence>
<protein>
    <submittedName>
        <fullName evidence="4">Uncharacterized protein LOC102381649</fullName>
    </submittedName>
</protein>
<dbReference type="RefSeq" id="XP_014376630.2">
    <property type="nucleotide sequence ID" value="XM_014521144.2"/>
</dbReference>
<name>A0A1U8DHD0_ALLSI</name>
<proteinExistence type="predicted"/>